<organism evidence="1 2">
    <name type="scientific">Parasponia andersonii</name>
    <name type="common">Sponia andersonii</name>
    <dbReference type="NCBI Taxonomy" id="3476"/>
    <lineage>
        <taxon>Eukaryota</taxon>
        <taxon>Viridiplantae</taxon>
        <taxon>Streptophyta</taxon>
        <taxon>Embryophyta</taxon>
        <taxon>Tracheophyta</taxon>
        <taxon>Spermatophyta</taxon>
        <taxon>Magnoliopsida</taxon>
        <taxon>eudicotyledons</taxon>
        <taxon>Gunneridae</taxon>
        <taxon>Pentapetalae</taxon>
        <taxon>rosids</taxon>
        <taxon>fabids</taxon>
        <taxon>Rosales</taxon>
        <taxon>Cannabaceae</taxon>
        <taxon>Parasponia</taxon>
    </lineage>
</organism>
<keyword evidence="2" id="KW-1185">Reference proteome</keyword>
<comment type="caution">
    <text evidence="1">The sequence shown here is derived from an EMBL/GenBank/DDBJ whole genome shotgun (WGS) entry which is preliminary data.</text>
</comment>
<dbReference type="Proteomes" id="UP000237105">
    <property type="component" value="Unassembled WGS sequence"/>
</dbReference>
<gene>
    <name evidence="1" type="ORF">PanWU01x14_138930</name>
</gene>
<sequence length="46" mass="5519">MKKKKKILPTIVNQDLEFLRYEALKVKFESVYHSIWIPSKTCSDVY</sequence>
<protein>
    <submittedName>
        <fullName evidence="1">Uncharacterized protein</fullName>
    </submittedName>
</protein>
<dbReference type="AlphaFoldDB" id="A0A2P5CMU2"/>
<evidence type="ECO:0000313" key="2">
    <source>
        <dbReference type="Proteomes" id="UP000237105"/>
    </source>
</evidence>
<proteinExistence type="predicted"/>
<dbReference type="EMBL" id="JXTB01000113">
    <property type="protein sequence ID" value="PON62368.1"/>
    <property type="molecule type" value="Genomic_DNA"/>
</dbReference>
<accession>A0A2P5CMU2</accession>
<name>A0A2P5CMU2_PARAD</name>
<reference evidence="2" key="1">
    <citation type="submission" date="2016-06" db="EMBL/GenBank/DDBJ databases">
        <title>Parallel loss of symbiosis genes in relatives of nitrogen-fixing non-legume Parasponia.</title>
        <authorList>
            <person name="Van Velzen R."/>
            <person name="Holmer R."/>
            <person name="Bu F."/>
            <person name="Rutten L."/>
            <person name="Van Zeijl A."/>
            <person name="Liu W."/>
            <person name="Santuari L."/>
            <person name="Cao Q."/>
            <person name="Sharma T."/>
            <person name="Shen D."/>
            <person name="Roswanjaya Y."/>
            <person name="Wardhani T."/>
            <person name="Kalhor M.S."/>
            <person name="Jansen J."/>
            <person name="Van den Hoogen J."/>
            <person name="Gungor B."/>
            <person name="Hartog M."/>
            <person name="Hontelez J."/>
            <person name="Verver J."/>
            <person name="Yang W.-C."/>
            <person name="Schijlen E."/>
            <person name="Repin R."/>
            <person name="Schilthuizen M."/>
            <person name="Schranz E."/>
            <person name="Heidstra R."/>
            <person name="Miyata K."/>
            <person name="Fedorova E."/>
            <person name="Kohlen W."/>
            <person name="Bisseling T."/>
            <person name="Smit S."/>
            <person name="Geurts R."/>
        </authorList>
    </citation>
    <scope>NUCLEOTIDE SEQUENCE [LARGE SCALE GENOMIC DNA]</scope>
    <source>
        <strain evidence="2">cv. WU1-14</strain>
    </source>
</reference>
<evidence type="ECO:0000313" key="1">
    <source>
        <dbReference type="EMBL" id="PON62368.1"/>
    </source>
</evidence>
<dbReference type="OrthoDB" id="10456523at2759"/>